<feature type="region of interest" description="Disordered" evidence="3">
    <location>
        <begin position="1061"/>
        <end position="1113"/>
    </location>
</feature>
<feature type="region of interest" description="Disordered" evidence="3">
    <location>
        <begin position="745"/>
        <end position="805"/>
    </location>
</feature>
<feature type="domain" description="Alpha/beta hydrolase fold-3" evidence="4">
    <location>
        <begin position="290"/>
        <end position="414"/>
    </location>
</feature>
<dbReference type="InterPro" id="IPR013094">
    <property type="entry name" value="AB_hydrolase_3"/>
</dbReference>
<feature type="compositionally biased region" description="Polar residues" evidence="3">
    <location>
        <begin position="148"/>
        <end position="166"/>
    </location>
</feature>
<evidence type="ECO:0000313" key="6">
    <source>
        <dbReference type="Proteomes" id="UP000886653"/>
    </source>
</evidence>
<comment type="similarity">
    <text evidence="1">Belongs to the 'GDXG' lipolytic enzyme family.</text>
</comment>
<evidence type="ECO:0000313" key="5">
    <source>
        <dbReference type="EMBL" id="KAG0152013.1"/>
    </source>
</evidence>
<dbReference type="SUPFAM" id="SSF53474">
    <property type="entry name" value="alpha/beta-Hydrolases"/>
    <property type="match status" value="1"/>
</dbReference>
<feature type="domain" description="Alpha/beta hydrolase fold-3" evidence="4">
    <location>
        <begin position="557"/>
        <end position="611"/>
    </location>
</feature>
<feature type="compositionally biased region" description="Basic and acidic residues" evidence="3">
    <location>
        <begin position="167"/>
        <end position="179"/>
    </location>
</feature>
<dbReference type="Proteomes" id="UP000886653">
    <property type="component" value="Unassembled WGS sequence"/>
</dbReference>
<dbReference type="PROSITE" id="PS01173">
    <property type="entry name" value="LIPASE_GDXG_HIS"/>
    <property type="match status" value="1"/>
</dbReference>
<feature type="compositionally biased region" description="Polar residues" evidence="3">
    <location>
        <begin position="773"/>
        <end position="785"/>
    </location>
</feature>
<keyword evidence="6" id="KW-1185">Reference proteome</keyword>
<dbReference type="PANTHER" id="PTHR48081:SF5">
    <property type="entry name" value="ALPHA_BETA HYDROLASE FOLD-3 DOMAIN-CONTAINING PROTEIN"/>
    <property type="match status" value="1"/>
</dbReference>
<evidence type="ECO:0000259" key="4">
    <source>
        <dbReference type="Pfam" id="PF07859"/>
    </source>
</evidence>
<sequence>MRPPILPFNGLTIAYMALPTLLTTFAKHYLPSKAHDDQGARDQLSFDEAFALVKFFIEKSSQYTVEDIQKFGNAFVPAPWSVRVVRVSIPASTCSTAAQYLIDALGPDELQHVIGGQLWWQRRGYKDGAVEGEWIANKSDWDQLKPRNVSSSSSVLPNRTSGSNPNDVRDHDQNPERVPRPTKRASVLNPFKRSSPNPGSPAEPIHEPILPKPSQSRPSMMDRMRNLSVRMQKSTESTETTSDVASPSNALPNPSPHTPQHSPRPTNSPPGNEEFGTGAYEEDMDTMPCMLYIHGGAYYFGSINTHRYSISRYARKMGGRAFAVNYRLAPQYPFPCALADCLAAYLYLIRPPPEAKHRPVDPSKLVIAGDSAGGGLSLALLLLIRDCGLPAPAGAVLISPWVDLTHSFPSVMDNTQTDIIPPYGFMHQPSTLWPPPPPEEANSSDQAAQAAPGPSDSLSPEPAPDRQSKKRFSVLGALSRSISKSRKVESKATTELPPPVESDNPPVSEGPAPCSHALPPVQDSYTNPYKLVTFQDITTNNPTSSPSVVHIEGKKIVVDQQIQLYATNDQLTHPYCSPAFAPSLGGLPPLYIMAGDAEVLRDEIIFVAHRAAHPERYPLREALANAHPGRKAAASLYPPTKVHLQVYDDMCHVLPLFSFARPAKYCYRAIASFCKFVTADTKPDPPSSPELISLSPPPSDSSSSSIRSSESEPELSGQSQSASGLGLETSPKVVVTAQADSDAVESLPVVSGHSPNVGPSTSLTGGDGKRLSATISPSLAEQAPSTWGRVTGGSRDSHRSVSGHSSLSCFHLDADSVSASAQESSGSPTDPKITPQLLEELRETIYHSALPFNRPEYVDGMIRERVDVRGRVRPLEAEEELQGLRIDPKELGVIKEGPIRRWAKGREIWDHKFMKQYKKIQFMRDHNIKRAAEEHHDRVKERRKSASMMLPKQATNGWESNGRRRSASLNERAFAAPDLRSSPEWQSLSSIHERPPPSSIAARKDTSEARKLAKAVDEQVRRRGHPYKLWSGLNALSAGADSPPRLNEPATLYRRHSSAVVPKPEAFRPSRISIGQSQTGSTQEVSTLAVPDQMQHSQSVRYNSEVTAEPLDM</sequence>
<feature type="region of interest" description="Disordered" evidence="3">
    <location>
        <begin position="419"/>
        <end position="513"/>
    </location>
</feature>
<reference evidence="5" key="1">
    <citation type="submission" date="2013-11" db="EMBL/GenBank/DDBJ databases">
        <title>Genome sequence of the fusiform rust pathogen reveals effectors for host alternation and coevolution with pine.</title>
        <authorList>
            <consortium name="DOE Joint Genome Institute"/>
            <person name="Smith K."/>
            <person name="Pendleton A."/>
            <person name="Kubisiak T."/>
            <person name="Anderson C."/>
            <person name="Salamov A."/>
            <person name="Aerts A."/>
            <person name="Riley R."/>
            <person name="Clum A."/>
            <person name="Lindquist E."/>
            <person name="Ence D."/>
            <person name="Campbell M."/>
            <person name="Kronenberg Z."/>
            <person name="Feau N."/>
            <person name="Dhillon B."/>
            <person name="Hamelin R."/>
            <person name="Burleigh J."/>
            <person name="Smith J."/>
            <person name="Yandell M."/>
            <person name="Nelson C."/>
            <person name="Grigoriev I."/>
            <person name="Davis J."/>
        </authorList>
    </citation>
    <scope>NUCLEOTIDE SEQUENCE</scope>
    <source>
        <strain evidence="5">G11</strain>
    </source>
</reference>
<feature type="region of interest" description="Disordered" evidence="3">
    <location>
        <begin position="978"/>
        <end position="1018"/>
    </location>
</feature>
<evidence type="ECO:0000256" key="2">
    <source>
        <dbReference type="ARBA" id="ARBA00022801"/>
    </source>
</evidence>
<protein>
    <recommendedName>
        <fullName evidence="4">Alpha/beta hydrolase fold-3 domain-containing protein</fullName>
    </recommendedName>
</protein>
<dbReference type="AlphaFoldDB" id="A0A9P6NX84"/>
<dbReference type="Gene3D" id="3.40.50.1820">
    <property type="entry name" value="alpha/beta hydrolase"/>
    <property type="match status" value="2"/>
</dbReference>
<dbReference type="OrthoDB" id="1662883at2759"/>
<feature type="region of interest" description="Disordered" evidence="3">
    <location>
        <begin position="685"/>
        <end position="728"/>
    </location>
</feature>
<organism evidence="5 6">
    <name type="scientific">Cronartium quercuum f. sp. fusiforme G11</name>
    <dbReference type="NCBI Taxonomy" id="708437"/>
    <lineage>
        <taxon>Eukaryota</taxon>
        <taxon>Fungi</taxon>
        <taxon>Dikarya</taxon>
        <taxon>Basidiomycota</taxon>
        <taxon>Pucciniomycotina</taxon>
        <taxon>Pucciniomycetes</taxon>
        <taxon>Pucciniales</taxon>
        <taxon>Coleosporiaceae</taxon>
        <taxon>Cronartium</taxon>
    </lineage>
</organism>
<dbReference type="GO" id="GO:0016787">
    <property type="term" value="F:hydrolase activity"/>
    <property type="evidence" value="ECO:0007669"/>
    <property type="project" value="UniProtKB-KW"/>
</dbReference>
<feature type="compositionally biased region" description="Polar residues" evidence="3">
    <location>
        <begin position="1094"/>
        <end position="1106"/>
    </location>
</feature>
<proteinExistence type="inferred from homology"/>
<feature type="compositionally biased region" description="Polar residues" evidence="3">
    <location>
        <begin position="229"/>
        <end position="244"/>
    </location>
</feature>
<dbReference type="EMBL" id="MU167210">
    <property type="protein sequence ID" value="KAG0152013.1"/>
    <property type="molecule type" value="Genomic_DNA"/>
</dbReference>
<dbReference type="InterPro" id="IPR029058">
    <property type="entry name" value="AB_hydrolase_fold"/>
</dbReference>
<dbReference type="InterPro" id="IPR050300">
    <property type="entry name" value="GDXG_lipolytic_enzyme"/>
</dbReference>
<feature type="compositionally biased region" description="Low complexity" evidence="3">
    <location>
        <begin position="689"/>
        <end position="727"/>
    </location>
</feature>
<dbReference type="InterPro" id="IPR002168">
    <property type="entry name" value="Lipase_GDXG_HIS_AS"/>
</dbReference>
<feature type="region of interest" description="Disordered" evidence="3">
    <location>
        <begin position="145"/>
        <end position="279"/>
    </location>
</feature>
<evidence type="ECO:0000256" key="3">
    <source>
        <dbReference type="SAM" id="MobiDB-lite"/>
    </source>
</evidence>
<feature type="compositionally biased region" description="Polar residues" evidence="3">
    <location>
        <begin position="753"/>
        <end position="764"/>
    </location>
</feature>
<evidence type="ECO:0000256" key="1">
    <source>
        <dbReference type="ARBA" id="ARBA00010515"/>
    </source>
</evidence>
<accession>A0A9P6NX84</accession>
<dbReference type="PANTHER" id="PTHR48081">
    <property type="entry name" value="AB HYDROLASE SUPERFAMILY PROTEIN C4A8.06C"/>
    <property type="match status" value="1"/>
</dbReference>
<gene>
    <name evidence="5" type="ORF">CROQUDRAFT_650604</name>
</gene>
<feature type="compositionally biased region" description="Basic and acidic residues" evidence="3">
    <location>
        <begin position="1002"/>
        <end position="1018"/>
    </location>
</feature>
<keyword evidence="2" id="KW-0378">Hydrolase</keyword>
<comment type="caution">
    <text evidence="5">The sequence shown here is derived from an EMBL/GenBank/DDBJ whole genome shotgun (WGS) entry which is preliminary data.</text>
</comment>
<feature type="compositionally biased region" description="Polar residues" evidence="3">
    <location>
        <begin position="1073"/>
        <end position="1086"/>
    </location>
</feature>
<name>A0A9P6NX84_9BASI</name>
<dbReference type="Pfam" id="PF07859">
    <property type="entry name" value="Abhydrolase_3"/>
    <property type="match status" value="2"/>
</dbReference>